<organism evidence="2 3">
    <name type="scientific">Schizothecium vesticola</name>
    <dbReference type="NCBI Taxonomy" id="314040"/>
    <lineage>
        <taxon>Eukaryota</taxon>
        <taxon>Fungi</taxon>
        <taxon>Dikarya</taxon>
        <taxon>Ascomycota</taxon>
        <taxon>Pezizomycotina</taxon>
        <taxon>Sordariomycetes</taxon>
        <taxon>Sordariomycetidae</taxon>
        <taxon>Sordariales</taxon>
        <taxon>Schizotheciaceae</taxon>
        <taxon>Schizothecium</taxon>
    </lineage>
</organism>
<sequence length="304" mass="33912">MGNWAIGNGYHCHTTPWPSPSRRTEKKKPRRSFWHLPSVAGLTLSRRTVHLVCLAHLDLSGPSPPPPPRPLPLRLLLSPTRTVAWAQRAHLQKTPPRNPLPRSSSSQVPSLPRTPSSLERSGVSNHGDSTASRGGHPQTWHRLPSAQRQSRYSGALGQPQPRATVEWFDKHGIVVLRPPKHSNRHIYHGRVIARGLTYSTRAEGWVCTCGRRGPIWRTEGACQTRPTDRRSGDRGRCRLRAPRCAARLALKRRRGRGQQVRGTTTEKEEARLACQPIRPAPESPRPTPTRKVKQCAATSSSHDA</sequence>
<proteinExistence type="predicted"/>
<name>A0AA40K2W7_9PEZI</name>
<feature type="compositionally biased region" description="Polar residues" evidence="1">
    <location>
        <begin position="107"/>
        <end position="132"/>
    </location>
</feature>
<feature type="region of interest" description="Disordered" evidence="1">
    <location>
        <begin position="89"/>
        <end position="158"/>
    </location>
</feature>
<dbReference type="Proteomes" id="UP001172155">
    <property type="component" value="Unassembled WGS sequence"/>
</dbReference>
<gene>
    <name evidence="2" type="ORF">B0T18DRAFT_193174</name>
</gene>
<feature type="compositionally biased region" description="Pro residues" evidence="1">
    <location>
        <begin position="278"/>
        <end position="287"/>
    </location>
</feature>
<reference evidence="2" key="1">
    <citation type="submission" date="2023-06" db="EMBL/GenBank/DDBJ databases">
        <title>Genome-scale phylogeny and comparative genomics of the fungal order Sordariales.</title>
        <authorList>
            <consortium name="Lawrence Berkeley National Laboratory"/>
            <person name="Hensen N."/>
            <person name="Bonometti L."/>
            <person name="Westerberg I."/>
            <person name="Brannstrom I.O."/>
            <person name="Guillou S."/>
            <person name="Cros-Aarteil S."/>
            <person name="Calhoun S."/>
            <person name="Haridas S."/>
            <person name="Kuo A."/>
            <person name="Mondo S."/>
            <person name="Pangilinan J."/>
            <person name="Riley R."/>
            <person name="LaButti K."/>
            <person name="Andreopoulos B."/>
            <person name="Lipzen A."/>
            <person name="Chen C."/>
            <person name="Yanf M."/>
            <person name="Daum C."/>
            <person name="Ng V."/>
            <person name="Clum A."/>
            <person name="Steindorff A."/>
            <person name="Ohm R."/>
            <person name="Martin F."/>
            <person name="Silar P."/>
            <person name="Natvig D."/>
            <person name="Lalanne C."/>
            <person name="Gautier V."/>
            <person name="Ament-velasquez S.L."/>
            <person name="Kruys A."/>
            <person name="Hutchinson M.I."/>
            <person name="Powell A.J."/>
            <person name="Barry K."/>
            <person name="Miller A.N."/>
            <person name="Grigoriev I.V."/>
            <person name="Debuchy R."/>
            <person name="Gladieux P."/>
            <person name="Thoren M.H."/>
            <person name="Johannesson H."/>
        </authorList>
    </citation>
    <scope>NUCLEOTIDE SEQUENCE</scope>
    <source>
        <strain evidence="2">SMH3187-1</strain>
    </source>
</reference>
<protein>
    <submittedName>
        <fullName evidence="2">Uncharacterized protein</fullName>
    </submittedName>
</protein>
<evidence type="ECO:0000256" key="1">
    <source>
        <dbReference type="SAM" id="MobiDB-lite"/>
    </source>
</evidence>
<dbReference type="AlphaFoldDB" id="A0AA40K2W7"/>
<dbReference type="EMBL" id="JAUKUD010000005">
    <property type="protein sequence ID" value="KAK0743926.1"/>
    <property type="molecule type" value="Genomic_DNA"/>
</dbReference>
<keyword evidence="3" id="KW-1185">Reference proteome</keyword>
<comment type="caution">
    <text evidence="2">The sequence shown here is derived from an EMBL/GenBank/DDBJ whole genome shotgun (WGS) entry which is preliminary data.</text>
</comment>
<feature type="region of interest" description="Disordered" evidence="1">
    <location>
        <begin position="252"/>
        <end position="304"/>
    </location>
</feature>
<evidence type="ECO:0000313" key="3">
    <source>
        <dbReference type="Proteomes" id="UP001172155"/>
    </source>
</evidence>
<evidence type="ECO:0000313" key="2">
    <source>
        <dbReference type="EMBL" id="KAK0743926.1"/>
    </source>
</evidence>
<accession>A0AA40K2W7</accession>